<name>A0ABR7GLU8_9FIRM</name>
<dbReference type="RefSeq" id="WP_186969566.1">
    <property type="nucleotide sequence ID" value="NZ_JACOPK010000003.1"/>
</dbReference>
<dbReference type="InterPro" id="IPR025466">
    <property type="entry name" value="DUF4317"/>
</dbReference>
<organism evidence="1 2">
    <name type="scientific">Agathobaculum hominis</name>
    <dbReference type="NCBI Taxonomy" id="2763014"/>
    <lineage>
        <taxon>Bacteria</taxon>
        <taxon>Bacillati</taxon>
        <taxon>Bacillota</taxon>
        <taxon>Clostridia</taxon>
        <taxon>Eubacteriales</taxon>
        <taxon>Butyricicoccaceae</taxon>
        <taxon>Agathobaculum</taxon>
    </lineage>
</organism>
<protein>
    <submittedName>
        <fullName evidence="1">DUF4317 domain-containing protein</fullName>
    </submittedName>
</protein>
<evidence type="ECO:0000313" key="2">
    <source>
        <dbReference type="Proteomes" id="UP000641741"/>
    </source>
</evidence>
<dbReference type="Proteomes" id="UP000641741">
    <property type="component" value="Unassembled WGS sequence"/>
</dbReference>
<gene>
    <name evidence="1" type="ORF">H8S02_04920</name>
</gene>
<evidence type="ECO:0000313" key="1">
    <source>
        <dbReference type="EMBL" id="MBC5695288.1"/>
    </source>
</evidence>
<dbReference type="EMBL" id="JACOPK010000003">
    <property type="protein sequence ID" value="MBC5695288.1"/>
    <property type="molecule type" value="Genomic_DNA"/>
</dbReference>
<comment type="caution">
    <text evidence="1">The sequence shown here is derived from an EMBL/GenBank/DDBJ whole genome shotgun (WGS) entry which is preliminary data.</text>
</comment>
<reference evidence="1 2" key="1">
    <citation type="submission" date="2020-08" db="EMBL/GenBank/DDBJ databases">
        <title>Genome public.</title>
        <authorList>
            <person name="Liu C."/>
            <person name="Sun Q."/>
        </authorList>
    </citation>
    <scope>NUCLEOTIDE SEQUENCE [LARGE SCALE GENOMIC DNA]</scope>
    <source>
        <strain evidence="1 2">M2</strain>
    </source>
</reference>
<proteinExistence type="predicted"/>
<dbReference type="Pfam" id="PF14199">
    <property type="entry name" value="DUF4317"/>
    <property type="match status" value="1"/>
</dbReference>
<keyword evidence="2" id="KW-1185">Reference proteome</keyword>
<accession>A0ABR7GLU8</accession>
<sequence length="417" mass="47085">MNITKGDVQELRRRLKKKECTFDRMCGCYVNSGKQIVLKFTDMFSELEEDEYFKYLEIAKKTISGTLGSNLLELEFDRNEASDERRTYLLTLRDSRLANEELLDRLYEKVIEEYSYPGNYLILVYHDIYDVPSKATSGEEQEESEEIYEYLLCAVCPVDLAKPALGYKEDENRIGARDRDWVVGLPDLGFVYPAFSDRGSDVNAVMYYVRTGRPSHAEFIENVLGCISQRTAAEDKLAFRNVVIDAFGEDEEQADEAFFKMQRTISAMVAEREEDESLPPVELTAEAVSGLAAEAEVPEKVREQIEKSYAHTFGEQPPAAHNVLDSRLVEEGTVRAHTAALEQKVAVLQQELAQHAANETDEDDVPWVTGGSINIELHVPEERAASIRTGIVEGRKCLLVPIEDDEEACVNGKNLPL</sequence>